<comment type="caution">
    <text evidence="2">The sequence shown here is derived from an EMBL/GenBank/DDBJ whole genome shotgun (WGS) entry which is preliminary data.</text>
</comment>
<feature type="transmembrane region" description="Helical" evidence="1">
    <location>
        <begin position="230"/>
        <end position="256"/>
    </location>
</feature>
<evidence type="ECO:0000313" key="2">
    <source>
        <dbReference type="EMBL" id="MYM66536.1"/>
    </source>
</evidence>
<dbReference type="Pfam" id="PF13687">
    <property type="entry name" value="DUF4153"/>
    <property type="match status" value="1"/>
</dbReference>
<name>A0A7X4GN60_9BURK</name>
<feature type="transmembrane region" description="Helical" evidence="1">
    <location>
        <begin position="121"/>
        <end position="141"/>
    </location>
</feature>
<accession>A0A7X4GN60</accession>
<feature type="transmembrane region" description="Helical" evidence="1">
    <location>
        <begin position="268"/>
        <end position="288"/>
    </location>
</feature>
<gene>
    <name evidence="2" type="ORF">GTP45_06750</name>
</gene>
<reference evidence="2 3" key="1">
    <citation type="submission" date="2019-12" db="EMBL/GenBank/DDBJ databases">
        <title>Novel species isolated from a subtropical stream in China.</title>
        <authorList>
            <person name="Lu H."/>
        </authorList>
    </citation>
    <scope>NUCLEOTIDE SEQUENCE [LARGE SCALE GENOMIC DNA]</scope>
    <source>
        <strain evidence="2 3">FT55W</strain>
    </source>
</reference>
<sequence>MTEQNEIALEAEVSRKVMAARLAIGLVQGLLLYWLYASARDLVWPATAPYAMVPLMMVLLILPVLLISSLGHLRPRQAVAWLSVALAVLLVLAFHDAWRGMNSHPLLSNWEQKPFYSPSELLVFFSVVFFFIAHTLVLAGVQEGRRIAGYNTYFETAWKLAIQLLFSAFFVGVLFIVLFMGAELFMLVKLKFLRELLQKSWFNVPVICTAFSCALHVTDVRPAIVRGIRTLLLVLMSWILPVAVVLVSGFLCTLPFTGLTALWETRHATSVLLGAAAVLLVLINAAFQNGEAVVALPLRVGARTAAILILPVTMVGIYALGLRVAQYGWTSDRVIAAACLLVAAFYAIGYLWAAYQYDTWLKPVSVVNVWASFLVLAVLLALFTPIADPARIGVNSQMARLEKGKTAAAKFDFRYLRFEGGRYGQAALEELRQRTTGPDAELLRREAAAVLAIAPKDRWMLPKKFTAPVSIAANLSLWPAGAQLPASFLAQQWELTQDDQKPGCLSRKENKCDAIVLDADGDGKPEVLLLEKEHGNAGYLYAEAGEGKWSVAASVSYRETACKPLVEKLRKGEFSFVTPRFKELDVGGRRVAFDNANLPVPECGTIK</sequence>
<protein>
    <submittedName>
        <fullName evidence="2">DUF4153 domain-containing protein</fullName>
    </submittedName>
</protein>
<dbReference type="InterPro" id="IPR025291">
    <property type="entry name" value="DUF4153"/>
</dbReference>
<feature type="transmembrane region" description="Helical" evidence="1">
    <location>
        <begin position="18"/>
        <end position="36"/>
    </location>
</feature>
<keyword evidence="1" id="KW-0472">Membrane</keyword>
<evidence type="ECO:0000256" key="1">
    <source>
        <dbReference type="SAM" id="Phobius"/>
    </source>
</evidence>
<dbReference type="RefSeq" id="WP_161013104.1">
    <property type="nucleotide sequence ID" value="NZ_WWCK01000002.1"/>
</dbReference>
<feature type="transmembrane region" description="Helical" evidence="1">
    <location>
        <begin position="48"/>
        <end position="67"/>
    </location>
</feature>
<feature type="transmembrane region" description="Helical" evidence="1">
    <location>
        <begin position="334"/>
        <end position="355"/>
    </location>
</feature>
<keyword evidence="3" id="KW-1185">Reference proteome</keyword>
<keyword evidence="1" id="KW-0812">Transmembrane</keyword>
<dbReference type="Proteomes" id="UP000450012">
    <property type="component" value="Unassembled WGS sequence"/>
</dbReference>
<dbReference type="EMBL" id="WWCK01000002">
    <property type="protein sequence ID" value="MYM66536.1"/>
    <property type="molecule type" value="Genomic_DNA"/>
</dbReference>
<feature type="transmembrane region" description="Helical" evidence="1">
    <location>
        <begin position="200"/>
        <end position="218"/>
    </location>
</feature>
<feature type="transmembrane region" description="Helical" evidence="1">
    <location>
        <begin position="79"/>
        <end position="101"/>
    </location>
</feature>
<dbReference type="AlphaFoldDB" id="A0A7X4GN60"/>
<feature type="transmembrane region" description="Helical" evidence="1">
    <location>
        <begin position="367"/>
        <end position="387"/>
    </location>
</feature>
<feature type="transmembrane region" description="Helical" evidence="1">
    <location>
        <begin position="300"/>
        <end position="322"/>
    </location>
</feature>
<feature type="transmembrane region" description="Helical" evidence="1">
    <location>
        <begin position="162"/>
        <end position="188"/>
    </location>
</feature>
<organism evidence="2 3">
    <name type="scientific">Duganella rivi</name>
    <dbReference type="NCBI Taxonomy" id="2666083"/>
    <lineage>
        <taxon>Bacteria</taxon>
        <taxon>Pseudomonadati</taxon>
        <taxon>Pseudomonadota</taxon>
        <taxon>Betaproteobacteria</taxon>
        <taxon>Burkholderiales</taxon>
        <taxon>Oxalobacteraceae</taxon>
        <taxon>Telluria group</taxon>
        <taxon>Duganella</taxon>
    </lineage>
</organism>
<proteinExistence type="predicted"/>
<keyword evidence="1" id="KW-1133">Transmembrane helix</keyword>
<evidence type="ECO:0000313" key="3">
    <source>
        <dbReference type="Proteomes" id="UP000450012"/>
    </source>
</evidence>